<dbReference type="EnsemblPlants" id="AET7Gv20026700.1">
    <property type="protein sequence ID" value="AET7Gv20026700.1"/>
    <property type="gene ID" value="AET7Gv20026700"/>
</dbReference>
<dbReference type="Gramene" id="AET7Gv20026700.10">
    <property type="protein sequence ID" value="AET7Gv20026700.10"/>
    <property type="gene ID" value="AET7Gv20026700"/>
</dbReference>
<dbReference type="EnsemblPlants" id="AET7Gv20026700.2">
    <property type="protein sequence ID" value="AET7Gv20026700.2"/>
    <property type="gene ID" value="AET7Gv20026700"/>
</dbReference>
<reference evidence="1" key="5">
    <citation type="journal article" date="2021" name="G3 (Bethesda)">
        <title>Aegilops tauschii genome assembly Aet v5.0 features greater sequence contiguity and improved annotation.</title>
        <authorList>
            <person name="Wang L."/>
            <person name="Zhu T."/>
            <person name="Rodriguez J.C."/>
            <person name="Deal K.R."/>
            <person name="Dubcovsky J."/>
            <person name="McGuire P.E."/>
            <person name="Lux T."/>
            <person name="Spannagl M."/>
            <person name="Mayer K.F.X."/>
            <person name="Baldrich P."/>
            <person name="Meyers B.C."/>
            <person name="Huo N."/>
            <person name="Gu Y.Q."/>
            <person name="Zhou H."/>
            <person name="Devos K.M."/>
            <person name="Bennetzen J.L."/>
            <person name="Unver T."/>
            <person name="Budak H."/>
            <person name="Gulick P.J."/>
            <person name="Galiba G."/>
            <person name="Kalapos B."/>
            <person name="Nelson D.R."/>
            <person name="Li P."/>
            <person name="You F.M."/>
            <person name="Luo M.C."/>
            <person name="Dvorak J."/>
        </authorList>
    </citation>
    <scope>NUCLEOTIDE SEQUENCE [LARGE SCALE GENOMIC DNA]</scope>
    <source>
        <strain evidence="1">cv. AL8/78</strain>
    </source>
</reference>
<keyword evidence="2" id="KW-1185">Reference proteome</keyword>
<dbReference type="Gramene" id="AET7Gv20026700.29">
    <property type="protein sequence ID" value="AET7Gv20026700.29"/>
    <property type="gene ID" value="AET7Gv20026700"/>
</dbReference>
<dbReference type="Gramene" id="AET7Gv20026700.9">
    <property type="protein sequence ID" value="AET7Gv20026700.9"/>
    <property type="gene ID" value="AET7Gv20026700"/>
</dbReference>
<dbReference type="Gramene" id="AET7Gv20026700.14">
    <property type="protein sequence ID" value="AET7Gv20026700.14"/>
    <property type="gene ID" value="AET7Gv20026700"/>
</dbReference>
<dbReference type="EnsemblPlants" id="AET7Gv20026700.23">
    <property type="protein sequence ID" value="AET7Gv20026700.23"/>
    <property type="gene ID" value="AET7Gv20026700"/>
</dbReference>
<dbReference type="EnsemblPlants" id="AET7Gv20026700.9">
    <property type="protein sequence ID" value="AET7Gv20026700.9"/>
    <property type="gene ID" value="AET7Gv20026700"/>
</dbReference>
<dbReference type="STRING" id="200361.A0A453QBL1"/>
<dbReference type="EnsemblPlants" id="AET7Gv20026700.14">
    <property type="protein sequence ID" value="AET7Gv20026700.14"/>
    <property type="gene ID" value="AET7Gv20026700"/>
</dbReference>
<dbReference type="Gramene" id="AET7Gv20026700.17">
    <property type="protein sequence ID" value="AET7Gv20026700.17"/>
    <property type="gene ID" value="AET7Gv20026700"/>
</dbReference>
<dbReference type="Gramene" id="AET7Gv20026700.22">
    <property type="protein sequence ID" value="AET7Gv20026700.22"/>
    <property type="gene ID" value="AET7Gv20026700"/>
</dbReference>
<dbReference type="EnsemblPlants" id="AET7Gv20026700.4">
    <property type="protein sequence ID" value="AET7Gv20026700.4"/>
    <property type="gene ID" value="AET7Gv20026700"/>
</dbReference>
<dbReference type="Gramene" id="AET7Gv20026700.11">
    <property type="protein sequence ID" value="AET7Gv20026700.11"/>
    <property type="gene ID" value="AET7Gv20026700"/>
</dbReference>
<dbReference type="Gramene" id="AET7Gv20026700.3">
    <property type="protein sequence ID" value="AET7Gv20026700.3"/>
    <property type="gene ID" value="AET7Gv20026700"/>
</dbReference>
<dbReference type="EnsemblPlants" id="AET7Gv20026700.27">
    <property type="protein sequence ID" value="AET7Gv20026700.27"/>
    <property type="gene ID" value="AET7Gv20026700"/>
</dbReference>
<name>A0A453QBL1_AEGTS</name>
<dbReference type="EnsemblPlants" id="AET7Gv20026700.17">
    <property type="protein sequence ID" value="AET7Gv20026700.17"/>
    <property type="gene ID" value="AET7Gv20026700"/>
</dbReference>
<dbReference type="Gramene" id="AET7Gv20026700.15">
    <property type="protein sequence ID" value="AET7Gv20026700.15"/>
    <property type="gene ID" value="AET7Gv20026700"/>
</dbReference>
<dbReference type="Proteomes" id="UP000015105">
    <property type="component" value="Chromosome 7D"/>
</dbReference>
<dbReference type="SUPFAM" id="SSF48452">
    <property type="entry name" value="TPR-like"/>
    <property type="match status" value="1"/>
</dbReference>
<dbReference type="Gramene" id="AET7Gv20026700.2">
    <property type="protein sequence ID" value="AET7Gv20026700.2"/>
    <property type="gene ID" value="AET7Gv20026700"/>
</dbReference>
<proteinExistence type="predicted"/>
<dbReference type="InterPro" id="IPR011990">
    <property type="entry name" value="TPR-like_helical_dom_sf"/>
</dbReference>
<dbReference type="Gramene" id="AET7Gv20026700.5">
    <property type="protein sequence ID" value="AET7Gv20026700.5"/>
    <property type="gene ID" value="AET7Gv20026700"/>
</dbReference>
<dbReference type="Gramene" id="AET7Gv20026700.4">
    <property type="protein sequence ID" value="AET7Gv20026700.4"/>
    <property type="gene ID" value="AET7Gv20026700"/>
</dbReference>
<dbReference type="Gramene" id="AET7Gv20026700.1">
    <property type="protein sequence ID" value="AET7Gv20026700.1"/>
    <property type="gene ID" value="AET7Gv20026700"/>
</dbReference>
<dbReference type="Gramene" id="AET7Gv20026700.18">
    <property type="protein sequence ID" value="AET7Gv20026700.18"/>
    <property type="gene ID" value="AET7Gv20026700"/>
</dbReference>
<dbReference type="Gramene" id="AET7Gv20026700.7">
    <property type="protein sequence ID" value="AET7Gv20026700.7"/>
    <property type="gene ID" value="AET7Gv20026700"/>
</dbReference>
<dbReference type="EnsemblPlants" id="AET7Gv20026700.10">
    <property type="protein sequence ID" value="AET7Gv20026700.10"/>
    <property type="gene ID" value="AET7Gv20026700"/>
</dbReference>
<dbReference type="AlphaFoldDB" id="A0A453QBL1"/>
<dbReference type="EnsemblPlants" id="AET7Gv20026700.19">
    <property type="protein sequence ID" value="AET7Gv20026700.19"/>
    <property type="gene ID" value="AET7Gv20026700"/>
</dbReference>
<dbReference type="Gramene" id="AET7Gv20026700.23">
    <property type="protein sequence ID" value="AET7Gv20026700.23"/>
    <property type="gene ID" value="AET7Gv20026700"/>
</dbReference>
<dbReference type="EnsemblPlants" id="AET7Gv20026700.11">
    <property type="protein sequence ID" value="AET7Gv20026700.11"/>
    <property type="gene ID" value="AET7Gv20026700"/>
</dbReference>
<reference evidence="2" key="1">
    <citation type="journal article" date="2014" name="Science">
        <title>Ancient hybridizations among the ancestral genomes of bread wheat.</title>
        <authorList>
            <consortium name="International Wheat Genome Sequencing Consortium,"/>
            <person name="Marcussen T."/>
            <person name="Sandve S.R."/>
            <person name="Heier L."/>
            <person name="Spannagl M."/>
            <person name="Pfeifer M."/>
            <person name="Jakobsen K.S."/>
            <person name="Wulff B.B."/>
            <person name="Steuernagel B."/>
            <person name="Mayer K.F."/>
            <person name="Olsen O.A."/>
        </authorList>
    </citation>
    <scope>NUCLEOTIDE SEQUENCE [LARGE SCALE GENOMIC DNA]</scope>
    <source>
        <strain evidence="2">cv. AL8/78</strain>
    </source>
</reference>
<dbReference type="EnsemblPlants" id="AET7Gv20026700.24">
    <property type="protein sequence ID" value="AET7Gv20026700.24"/>
    <property type="gene ID" value="AET7Gv20026700"/>
</dbReference>
<evidence type="ECO:0000313" key="2">
    <source>
        <dbReference type="Proteomes" id="UP000015105"/>
    </source>
</evidence>
<reference evidence="2" key="2">
    <citation type="journal article" date="2017" name="Nat. Plants">
        <title>The Aegilops tauschii genome reveals multiple impacts of transposons.</title>
        <authorList>
            <person name="Zhao G."/>
            <person name="Zou C."/>
            <person name="Li K."/>
            <person name="Wang K."/>
            <person name="Li T."/>
            <person name="Gao L."/>
            <person name="Zhang X."/>
            <person name="Wang H."/>
            <person name="Yang Z."/>
            <person name="Liu X."/>
            <person name="Jiang W."/>
            <person name="Mao L."/>
            <person name="Kong X."/>
            <person name="Jiao Y."/>
            <person name="Jia J."/>
        </authorList>
    </citation>
    <scope>NUCLEOTIDE SEQUENCE [LARGE SCALE GENOMIC DNA]</scope>
    <source>
        <strain evidence="2">cv. AL8/78</strain>
    </source>
</reference>
<dbReference type="Gramene" id="AET7Gv20026700.27">
    <property type="protein sequence ID" value="AET7Gv20026700.27"/>
    <property type="gene ID" value="AET7Gv20026700"/>
</dbReference>
<sequence>MPEVLKDTKKCIELYPTFYKGCTRKGAILFVSKECDKARERVFLSAAMEKVKIPVKVLLDAMMHQLGLPNAVYSTQKGADGRS</sequence>
<dbReference type="Gramene" id="AET7Gv20026700.20">
    <property type="protein sequence ID" value="AET7Gv20026700.20"/>
    <property type="gene ID" value="AET7Gv20026700"/>
</dbReference>
<dbReference type="Gramene" id="AET7Gv20026700.12">
    <property type="protein sequence ID" value="AET7Gv20026700.12"/>
    <property type="gene ID" value="AET7Gv20026700"/>
</dbReference>
<dbReference type="Gramene" id="AET7Gv20026700.19">
    <property type="protein sequence ID" value="AET7Gv20026700.19"/>
    <property type="gene ID" value="AET7Gv20026700"/>
</dbReference>
<dbReference type="Gramene" id="AET7Gv20026700.13">
    <property type="protein sequence ID" value="AET7Gv20026700.13"/>
    <property type="gene ID" value="AET7Gv20026700"/>
</dbReference>
<dbReference type="EnsemblPlants" id="AET7Gv20026700.8">
    <property type="protein sequence ID" value="AET7Gv20026700.8"/>
    <property type="gene ID" value="AET7Gv20026700"/>
</dbReference>
<dbReference type="EnsemblPlants" id="AET7Gv20026700.13">
    <property type="protein sequence ID" value="AET7Gv20026700.13"/>
    <property type="gene ID" value="AET7Gv20026700"/>
</dbReference>
<dbReference type="EnsemblPlants" id="AET7Gv20026700.20">
    <property type="protein sequence ID" value="AET7Gv20026700.20"/>
    <property type="gene ID" value="AET7Gv20026700"/>
</dbReference>
<dbReference type="EnsemblPlants" id="AET7Gv20026700.26">
    <property type="protein sequence ID" value="AET7Gv20026700.26"/>
    <property type="gene ID" value="AET7Gv20026700"/>
</dbReference>
<dbReference type="Gramene" id="AET7Gv20026700.25">
    <property type="protein sequence ID" value="AET7Gv20026700.25"/>
    <property type="gene ID" value="AET7Gv20026700"/>
</dbReference>
<reference evidence="1" key="4">
    <citation type="submission" date="2019-03" db="UniProtKB">
        <authorList>
            <consortium name="EnsemblPlants"/>
        </authorList>
    </citation>
    <scope>IDENTIFICATION</scope>
</reference>
<dbReference type="EnsemblPlants" id="AET7Gv20026700.18">
    <property type="protein sequence ID" value="AET7Gv20026700.18"/>
    <property type="gene ID" value="AET7Gv20026700"/>
</dbReference>
<dbReference type="EnsemblPlants" id="AET7Gv20026700.29">
    <property type="protein sequence ID" value="AET7Gv20026700.29"/>
    <property type="gene ID" value="AET7Gv20026700"/>
</dbReference>
<evidence type="ECO:0000313" key="1">
    <source>
        <dbReference type="EnsemblPlants" id="AET7Gv20026700.1"/>
    </source>
</evidence>
<dbReference type="Gramene" id="AET7Gv20026700.24">
    <property type="protein sequence ID" value="AET7Gv20026700.24"/>
    <property type="gene ID" value="AET7Gv20026700"/>
</dbReference>
<dbReference type="EnsemblPlants" id="AET7Gv20026700.7">
    <property type="protein sequence ID" value="AET7Gv20026700.7"/>
    <property type="gene ID" value="AET7Gv20026700"/>
</dbReference>
<protein>
    <submittedName>
        <fullName evidence="1">Uncharacterized protein</fullName>
    </submittedName>
</protein>
<dbReference type="Gramene" id="AET7Gv20026700.26">
    <property type="protein sequence ID" value="AET7Gv20026700.26"/>
    <property type="gene ID" value="AET7Gv20026700"/>
</dbReference>
<dbReference type="EnsemblPlants" id="AET7Gv20026700.22">
    <property type="protein sequence ID" value="AET7Gv20026700.22"/>
    <property type="gene ID" value="AET7Gv20026700"/>
</dbReference>
<dbReference type="EnsemblPlants" id="AET7Gv20026700.3">
    <property type="protein sequence ID" value="AET7Gv20026700.3"/>
    <property type="gene ID" value="AET7Gv20026700"/>
</dbReference>
<accession>A0A453QBL1</accession>
<dbReference type="Gramene" id="AET7Gv20026700.30">
    <property type="protein sequence ID" value="AET7Gv20026700.30"/>
    <property type="gene ID" value="AET7Gv20026700"/>
</dbReference>
<dbReference type="EnsemblPlants" id="AET7Gv20026700.5">
    <property type="protein sequence ID" value="AET7Gv20026700.5"/>
    <property type="gene ID" value="AET7Gv20026700"/>
</dbReference>
<dbReference type="EnsemblPlants" id="AET7Gv20026700.30">
    <property type="protein sequence ID" value="AET7Gv20026700.30"/>
    <property type="gene ID" value="AET7Gv20026700"/>
</dbReference>
<reference evidence="1" key="3">
    <citation type="journal article" date="2017" name="Nature">
        <title>Genome sequence of the progenitor of the wheat D genome Aegilops tauschii.</title>
        <authorList>
            <person name="Luo M.C."/>
            <person name="Gu Y.Q."/>
            <person name="Puiu D."/>
            <person name="Wang H."/>
            <person name="Twardziok S.O."/>
            <person name="Deal K.R."/>
            <person name="Huo N."/>
            <person name="Zhu T."/>
            <person name="Wang L."/>
            <person name="Wang Y."/>
            <person name="McGuire P.E."/>
            <person name="Liu S."/>
            <person name="Long H."/>
            <person name="Ramasamy R.K."/>
            <person name="Rodriguez J.C."/>
            <person name="Van S.L."/>
            <person name="Yuan L."/>
            <person name="Wang Z."/>
            <person name="Xia Z."/>
            <person name="Xiao L."/>
            <person name="Anderson O.D."/>
            <person name="Ouyang S."/>
            <person name="Liang Y."/>
            <person name="Zimin A.V."/>
            <person name="Pertea G."/>
            <person name="Qi P."/>
            <person name="Bennetzen J.L."/>
            <person name="Dai X."/>
            <person name="Dawson M.W."/>
            <person name="Muller H.G."/>
            <person name="Kugler K."/>
            <person name="Rivarola-Duarte L."/>
            <person name="Spannagl M."/>
            <person name="Mayer K.F.X."/>
            <person name="Lu F.H."/>
            <person name="Bevan M.W."/>
            <person name="Leroy P."/>
            <person name="Li P."/>
            <person name="You F.M."/>
            <person name="Sun Q."/>
            <person name="Liu Z."/>
            <person name="Lyons E."/>
            <person name="Wicker T."/>
            <person name="Salzberg S.L."/>
            <person name="Devos K.M."/>
            <person name="Dvorak J."/>
        </authorList>
    </citation>
    <scope>NUCLEOTIDE SEQUENCE [LARGE SCALE GENOMIC DNA]</scope>
    <source>
        <strain evidence="1">cv. AL8/78</strain>
    </source>
</reference>
<dbReference type="EnsemblPlants" id="AET7Gv20026700.25">
    <property type="protein sequence ID" value="AET7Gv20026700.25"/>
    <property type="gene ID" value="AET7Gv20026700"/>
</dbReference>
<organism evidence="1 2">
    <name type="scientific">Aegilops tauschii subsp. strangulata</name>
    <name type="common">Goatgrass</name>
    <dbReference type="NCBI Taxonomy" id="200361"/>
    <lineage>
        <taxon>Eukaryota</taxon>
        <taxon>Viridiplantae</taxon>
        <taxon>Streptophyta</taxon>
        <taxon>Embryophyta</taxon>
        <taxon>Tracheophyta</taxon>
        <taxon>Spermatophyta</taxon>
        <taxon>Magnoliopsida</taxon>
        <taxon>Liliopsida</taxon>
        <taxon>Poales</taxon>
        <taxon>Poaceae</taxon>
        <taxon>BOP clade</taxon>
        <taxon>Pooideae</taxon>
        <taxon>Triticodae</taxon>
        <taxon>Triticeae</taxon>
        <taxon>Triticinae</taxon>
        <taxon>Aegilops</taxon>
    </lineage>
</organism>
<dbReference type="EnsemblPlants" id="AET7Gv20026700.15">
    <property type="protein sequence ID" value="AET7Gv20026700.15"/>
    <property type="gene ID" value="AET7Gv20026700"/>
</dbReference>
<dbReference type="EnsemblPlants" id="AET7Gv20026700.12">
    <property type="protein sequence ID" value="AET7Gv20026700.12"/>
    <property type="gene ID" value="AET7Gv20026700"/>
</dbReference>
<dbReference type="Gramene" id="AET7Gv20026700.8">
    <property type="protein sequence ID" value="AET7Gv20026700.8"/>
    <property type="gene ID" value="AET7Gv20026700"/>
</dbReference>